<name>A0ABS3YF94_9BACT</name>
<comment type="caution">
    <text evidence="1">The sequence shown here is derived from an EMBL/GenBank/DDBJ whole genome shotgun (WGS) entry which is preliminary data.</text>
</comment>
<accession>A0ABS3YF94</accession>
<dbReference type="EMBL" id="JAGHKP010000002">
    <property type="protein sequence ID" value="MBO9153357.1"/>
    <property type="molecule type" value="Genomic_DNA"/>
</dbReference>
<organism evidence="1 2">
    <name type="scientific">Chitinophaga chungangae</name>
    <dbReference type="NCBI Taxonomy" id="2821488"/>
    <lineage>
        <taxon>Bacteria</taxon>
        <taxon>Pseudomonadati</taxon>
        <taxon>Bacteroidota</taxon>
        <taxon>Chitinophagia</taxon>
        <taxon>Chitinophagales</taxon>
        <taxon>Chitinophagaceae</taxon>
        <taxon>Chitinophaga</taxon>
    </lineage>
</organism>
<protein>
    <recommendedName>
        <fullName evidence="3">DUF1642 domain-containing protein</fullName>
    </recommendedName>
</protein>
<proteinExistence type="predicted"/>
<gene>
    <name evidence="1" type="ORF">J7I43_14105</name>
</gene>
<reference evidence="2" key="1">
    <citation type="submission" date="2021-03" db="EMBL/GenBank/DDBJ databases">
        <title>Assistant Professor.</title>
        <authorList>
            <person name="Huq M.A."/>
        </authorList>
    </citation>
    <scope>NUCLEOTIDE SEQUENCE [LARGE SCALE GENOMIC DNA]</scope>
    <source>
        <strain evidence="2">MAH-28</strain>
    </source>
</reference>
<evidence type="ECO:0000313" key="2">
    <source>
        <dbReference type="Proteomes" id="UP000679126"/>
    </source>
</evidence>
<dbReference type="Proteomes" id="UP000679126">
    <property type="component" value="Unassembled WGS sequence"/>
</dbReference>
<dbReference type="RefSeq" id="WP_209146323.1">
    <property type="nucleotide sequence ID" value="NZ_JAGHKP010000002.1"/>
</dbReference>
<keyword evidence="2" id="KW-1185">Reference proteome</keyword>
<evidence type="ECO:0000313" key="1">
    <source>
        <dbReference type="EMBL" id="MBO9153357.1"/>
    </source>
</evidence>
<evidence type="ECO:0008006" key="3">
    <source>
        <dbReference type="Google" id="ProtNLM"/>
    </source>
</evidence>
<sequence length="204" mass="23276">MSYYTRVLGTQNPDIHLDELLQALEDQDLSAKFMMSPDETADKWTVIQVNNKKGEPLVQIEKNPVAEEEAGGEELEELRENIKECQPASAAKWLDAYFSNVKVIYAFQMLNASLEDENFPIVEAVKEKIWNLTGGILQADDEGFSNEDGYHILWQFSDDATGEWHCAVLNENGQWEQFRMELGDMKQRKDFLAGKVPVSAKRVK</sequence>